<keyword evidence="5" id="KW-0547">Nucleotide-binding</keyword>
<keyword evidence="7" id="KW-0067">ATP-binding</keyword>
<dbReference type="PANTHER" id="PTHR24421">
    <property type="entry name" value="NITRATE/NITRITE SENSOR PROTEIN NARX-RELATED"/>
    <property type="match status" value="1"/>
</dbReference>
<evidence type="ECO:0000256" key="9">
    <source>
        <dbReference type="SAM" id="Phobius"/>
    </source>
</evidence>
<evidence type="ECO:0000256" key="4">
    <source>
        <dbReference type="ARBA" id="ARBA00022679"/>
    </source>
</evidence>
<evidence type="ECO:0000259" key="10">
    <source>
        <dbReference type="Pfam" id="PF07730"/>
    </source>
</evidence>
<feature type="domain" description="Signal transduction histidine kinase subgroup 3 dimerisation and phosphoacceptor" evidence="10">
    <location>
        <begin position="129"/>
        <end position="192"/>
    </location>
</feature>
<dbReference type="RefSeq" id="WP_338887328.1">
    <property type="nucleotide sequence ID" value="NZ_CP147846.1"/>
</dbReference>
<evidence type="ECO:0000256" key="7">
    <source>
        <dbReference type="ARBA" id="ARBA00022840"/>
    </source>
</evidence>
<evidence type="ECO:0000313" key="11">
    <source>
        <dbReference type="EMBL" id="WXG67640.1"/>
    </source>
</evidence>
<comment type="catalytic activity">
    <reaction evidence="1">
        <text>ATP + protein L-histidine = ADP + protein N-phospho-L-histidine.</text>
        <dbReference type="EC" id="2.7.13.3"/>
    </reaction>
</comment>
<feature type="transmembrane region" description="Helical" evidence="9">
    <location>
        <begin position="65"/>
        <end position="84"/>
    </location>
</feature>
<keyword evidence="9" id="KW-0812">Transmembrane</keyword>
<keyword evidence="4" id="KW-0808">Transferase</keyword>
<evidence type="ECO:0000256" key="5">
    <source>
        <dbReference type="ARBA" id="ARBA00022741"/>
    </source>
</evidence>
<dbReference type="Proteomes" id="UP001432000">
    <property type="component" value="Chromosome"/>
</dbReference>
<keyword evidence="3" id="KW-0597">Phosphoprotein</keyword>
<evidence type="ECO:0000256" key="1">
    <source>
        <dbReference type="ARBA" id="ARBA00000085"/>
    </source>
</evidence>
<proteinExistence type="predicted"/>
<organism evidence="11 12">
    <name type="scientific">Rhodococcus sovatensis</name>
    <dbReference type="NCBI Taxonomy" id="1805840"/>
    <lineage>
        <taxon>Bacteria</taxon>
        <taxon>Bacillati</taxon>
        <taxon>Actinomycetota</taxon>
        <taxon>Actinomycetes</taxon>
        <taxon>Mycobacteriales</taxon>
        <taxon>Nocardiaceae</taxon>
        <taxon>Rhodococcus</taxon>
    </lineage>
</organism>
<keyword evidence="9" id="KW-1133">Transmembrane helix</keyword>
<reference evidence="11 12" key="1">
    <citation type="submission" date="2024-03" db="EMBL/GenBank/DDBJ databases">
        <title>Natural products discovery in diverse microorganisms through a two-stage MS feature dereplication strategy.</title>
        <authorList>
            <person name="Zhang R."/>
        </authorList>
    </citation>
    <scope>NUCLEOTIDE SEQUENCE [LARGE SCALE GENOMIC DNA]</scope>
    <source>
        <strain evidence="11 12">18930</strain>
    </source>
</reference>
<sequence>MSGHDSQPTRVLAAGVYPQVWLVASVMLSLGAGQSMKGVVPPWTVALCVVAAAVAGVAGRRARDVGGAAAILGAGAVSGIALSAVTGSSWSVALLVIGLACGAPWLGGRYLHQQDELADEAAQRARLQERSRIAQDMHDSLGHELNLLALRAGAMEMDTTLTTTHQAAASALRAGASSAITQLAAVIGMLRGDGPVAWGPSSPDIADLIRRAAEAGMDVTLERNGPEDTALPVARCIHRVVQEGITNAARHAPGSAVTVTIDRSAEETQVTVTNTPPDTTLRRSPGSRTGFVALQERLRACGGTLSAGPHHGGFRLIARVPCGDAG</sequence>
<name>A0ABZ2PHB6_9NOCA</name>
<feature type="transmembrane region" description="Helical" evidence="9">
    <location>
        <begin position="12"/>
        <end position="33"/>
    </location>
</feature>
<dbReference type="CDD" id="cd16917">
    <property type="entry name" value="HATPase_UhpB-NarQ-NarX-like"/>
    <property type="match status" value="1"/>
</dbReference>
<feature type="transmembrane region" description="Helical" evidence="9">
    <location>
        <begin position="39"/>
        <end position="58"/>
    </location>
</feature>
<evidence type="ECO:0000256" key="8">
    <source>
        <dbReference type="ARBA" id="ARBA00023012"/>
    </source>
</evidence>
<dbReference type="InterPro" id="IPR050482">
    <property type="entry name" value="Sensor_HK_TwoCompSys"/>
</dbReference>
<dbReference type="EC" id="2.7.13.3" evidence="2"/>
<dbReference type="Gene3D" id="3.30.565.10">
    <property type="entry name" value="Histidine kinase-like ATPase, C-terminal domain"/>
    <property type="match status" value="1"/>
</dbReference>
<evidence type="ECO:0000256" key="2">
    <source>
        <dbReference type="ARBA" id="ARBA00012438"/>
    </source>
</evidence>
<dbReference type="SUPFAM" id="SSF55874">
    <property type="entry name" value="ATPase domain of HSP90 chaperone/DNA topoisomerase II/histidine kinase"/>
    <property type="match status" value="1"/>
</dbReference>
<keyword evidence="8" id="KW-0902">Two-component regulatory system</keyword>
<evidence type="ECO:0000256" key="3">
    <source>
        <dbReference type="ARBA" id="ARBA00022553"/>
    </source>
</evidence>
<evidence type="ECO:0000313" key="12">
    <source>
        <dbReference type="Proteomes" id="UP001432000"/>
    </source>
</evidence>
<dbReference type="Pfam" id="PF07730">
    <property type="entry name" value="HisKA_3"/>
    <property type="match status" value="1"/>
</dbReference>
<dbReference type="PANTHER" id="PTHR24421:SF10">
    <property type="entry name" value="NITRATE_NITRITE SENSOR PROTEIN NARQ"/>
    <property type="match status" value="1"/>
</dbReference>
<evidence type="ECO:0000256" key="6">
    <source>
        <dbReference type="ARBA" id="ARBA00022777"/>
    </source>
</evidence>
<keyword evidence="12" id="KW-1185">Reference proteome</keyword>
<dbReference type="InterPro" id="IPR011712">
    <property type="entry name" value="Sig_transdc_His_kin_sub3_dim/P"/>
</dbReference>
<dbReference type="EMBL" id="CP147846">
    <property type="protein sequence ID" value="WXG67640.1"/>
    <property type="molecule type" value="Genomic_DNA"/>
</dbReference>
<gene>
    <name evidence="11" type="ORF">WDS16_20765</name>
</gene>
<protein>
    <recommendedName>
        <fullName evidence="2">histidine kinase</fullName>
        <ecNumber evidence="2">2.7.13.3</ecNumber>
    </recommendedName>
</protein>
<dbReference type="GO" id="GO:0016301">
    <property type="term" value="F:kinase activity"/>
    <property type="evidence" value="ECO:0007669"/>
    <property type="project" value="UniProtKB-KW"/>
</dbReference>
<keyword evidence="6 11" id="KW-0418">Kinase</keyword>
<dbReference type="InterPro" id="IPR036890">
    <property type="entry name" value="HATPase_C_sf"/>
</dbReference>
<keyword evidence="9" id="KW-0472">Membrane</keyword>
<dbReference type="Gene3D" id="1.20.5.1930">
    <property type="match status" value="1"/>
</dbReference>
<accession>A0ABZ2PHB6</accession>